<evidence type="ECO:0000313" key="3">
    <source>
        <dbReference type="Ensembl" id="ENSCINP00000033822.1"/>
    </source>
</evidence>
<evidence type="ECO:0000256" key="2">
    <source>
        <dbReference type="ARBA" id="ARBA00022737"/>
    </source>
</evidence>
<dbReference type="Pfam" id="PF13855">
    <property type="entry name" value="LRR_8"/>
    <property type="match status" value="2"/>
</dbReference>
<dbReference type="GO" id="GO:0005615">
    <property type="term" value="C:extracellular space"/>
    <property type="evidence" value="ECO:0000318"/>
    <property type="project" value="GO_Central"/>
</dbReference>
<dbReference type="GO" id="GO:0016020">
    <property type="term" value="C:membrane"/>
    <property type="evidence" value="ECO:0007669"/>
    <property type="project" value="UniProtKB-SubCell"/>
</dbReference>
<dbReference type="GeneTree" id="ENSGT00940000161095"/>
<dbReference type="InParanoid" id="H2XVY8"/>
<reference evidence="3" key="2">
    <citation type="journal article" date="2008" name="Genome Biol.">
        <title>Improved genome assembly and evidence-based global gene model set for the chordate Ciona intestinalis: new insight into intron and operon populations.</title>
        <authorList>
            <person name="Satou Y."/>
            <person name="Mineta K."/>
            <person name="Ogasawara M."/>
            <person name="Sasakura Y."/>
            <person name="Shoguchi E."/>
            <person name="Ueno K."/>
            <person name="Yamada L."/>
            <person name="Matsumoto J."/>
            <person name="Wasserscheid J."/>
            <person name="Dewar K."/>
            <person name="Wiley G.B."/>
            <person name="Macmil S.L."/>
            <person name="Roe B.A."/>
            <person name="Zeller R.W."/>
            <person name="Hastings K.E."/>
            <person name="Lemaire P."/>
            <person name="Lindquist E."/>
            <person name="Endo T."/>
            <person name="Hotta K."/>
            <person name="Inaba K."/>
        </authorList>
    </citation>
    <scope>NUCLEOTIDE SEQUENCE [LARGE SCALE GENOMIC DNA]</scope>
    <source>
        <strain evidence="3">wild type</strain>
    </source>
</reference>
<dbReference type="Gene3D" id="3.80.10.10">
    <property type="entry name" value="Ribonuclease Inhibitor"/>
    <property type="match status" value="1"/>
</dbReference>
<reference evidence="3" key="3">
    <citation type="submission" date="2025-08" db="UniProtKB">
        <authorList>
            <consortium name="Ensembl"/>
        </authorList>
    </citation>
    <scope>IDENTIFICATION</scope>
</reference>
<protein>
    <recommendedName>
        <fullName evidence="5">LRRNT domain-containing protein</fullName>
    </recommendedName>
</protein>
<organism evidence="3 4">
    <name type="scientific">Ciona intestinalis</name>
    <name type="common">Transparent sea squirt</name>
    <name type="synonym">Ascidia intestinalis</name>
    <dbReference type="NCBI Taxonomy" id="7719"/>
    <lineage>
        <taxon>Eukaryota</taxon>
        <taxon>Metazoa</taxon>
        <taxon>Chordata</taxon>
        <taxon>Tunicata</taxon>
        <taxon>Ascidiacea</taxon>
        <taxon>Phlebobranchia</taxon>
        <taxon>Cionidae</taxon>
        <taxon>Ciona</taxon>
    </lineage>
</organism>
<accession>H2XVY8</accession>
<keyword evidence="4" id="KW-1185">Reference proteome</keyword>
<dbReference type="STRING" id="7719.ENSCINP00000033822"/>
<dbReference type="EMBL" id="EAAA01002301">
    <property type="status" value="NOT_ANNOTATED_CDS"/>
    <property type="molecule type" value="Genomic_DNA"/>
</dbReference>
<dbReference type="OMA" id="WMTYTTS"/>
<dbReference type="InterPro" id="IPR050333">
    <property type="entry name" value="SLRP"/>
</dbReference>
<sequence length="331" mass="36875">GCPRVCRCDERRKMVNCNERDLNFVPHGIPTNTKVLYLQHNNIGNSPSLEQNLSKLKVLEKLYIYSNKITSFPANLPSSIVYVSLRQNNIKFIGKTALRGLSNLRELHLDSNNITIEGLSEDAFSPAVNLQELIFTQNSLTHLPSGLPRSLISLRVANNRISDVTAASLSSLSKLIVLDFSNNELNDASFQDGSLKQLENLRTIDLSGNHITNIPTQLPGNITNLLLSRNKIQYIFAAKSEPGEIPIRGDLQSFPRLKKLDLSSNQLHSVEKGAFTNLPSAISVELHGNPWRCDCNLQYLKRWMTYTTSVVRSSEGNTRCATPAIFSDVTV</sequence>
<reference evidence="4" key="1">
    <citation type="journal article" date="2002" name="Science">
        <title>The draft genome of Ciona intestinalis: insights into chordate and vertebrate origins.</title>
        <authorList>
            <person name="Dehal P."/>
            <person name="Satou Y."/>
            <person name="Campbell R.K."/>
            <person name="Chapman J."/>
            <person name="Degnan B."/>
            <person name="De Tomaso A."/>
            <person name="Davidson B."/>
            <person name="Di Gregorio A."/>
            <person name="Gelpke M."/>
            <person name="Goodstein D.M."/>
            <person name="Harafuji N."/>
            <person name="Hastings K.E."/>
            <person name="Ho I."/>
            <person name="Hotta K."/>
            <person name="Huang W."/>
            <person name="Kawashima T."/>
            <person name="Lemaire P."/>
            <person name="Martinez D."/>
            <person name="Meinertzhagen I.A."/>
            <person name="Necula S."/>
            <person name="Nonaka M."/>
            <person name="Putnam N."/>
            <person name="Rash S."/>
            <person name="Saiga H."/>
            <person name="Satake M."/>
            <person name="Terry A."/>
            <person name="Yamada L."/>
            <person name="Wang H.G."/>
            <person name="Awazu S."/>
            <person name="Azumi K."/>
            <person name="Boore J."/>
            <person name="Branno M."/>
            <person name="Chin-Bow S."/>
            <person name="DeSantis R."/>
            <person name="Doyle S."/>
            <person name="Francino P."/>
            <person name="Keys D.N."/>
            <person name="Haga S."/>
            <person name="Hayashi H."/>
            <person name="Hino K."/>
            <person name="Imai K.S."/>
            <person name="Inaba K."/>
            <person name="Kano S."/>
            <person name="Kobayashi K."/>
            <person name="Kobayashi M."/>
            <person name="Lee B.I."/>
            <person name="Makabe K.W."/>
            <person name="Manohar C."/>
            <person name="Matassi G."/>
            <person name="Medina M."/>
            <person name="Mochizuki Y."/>
            <person name="Mount S."/>
            <person name="Morishita T."/>
            <person name="Miura S."/>
            <person name="Nakayama A."/>
            <person name="Nishizaka S."/>
            <person name="Nomoto H."/>
            <person name="Ohta F."/>
            <person name="Oishi K."/>
            <person name="Rigoutsos I."/>
            <person name="Sano M."/>
            <person name="Sasaki A."/>
            <person name="Sasakura Y."/>
            <person name="Shoguchi E."/>
            <person name="Shin-i T."/>
            <person name="Spagnuolo A."/>
            <person name="Stainier D."/>
            <person name="Suzuki M.M."/>
            <person name="Tassy O."/>
            <person name="Takatori N."/>
            <person name="Tokuoka M."/>
            <person name="Yagi K."/>
            <person name="Yoshizaki F."/>
            <person name="Wada S."/>
            <person name="Zhang C."/>
            <person name="Hyatt P.D."/>
            <person name="Larimer F."/>
            <person name="Detter C."/>
            <person name="Doggett N."/>
            <person name="Glavina T."/>
            <person name="Hawkins T."/>
            <person name="Richardson P."/>
            <person name="Lucas S."/>
            <person name="Kohara Y."/>
            <person name="Levine M."/>
            <person name="Satoh N."/>
            <person name="Rokhsar D.S."/>
        </authorList>
    </citation>
    <scope>NUCLEOTIDE SEQUENCE [LARGE SCALE GENOMIC DNA]</scope>
</reference>
<name>H2XVY8_CIOIN</name>
<evidence type="ECO:0000256" key="1">
    <source>
        <dbReference type="ARBA" id="ARBA00022614"/>
    </source>
</evidence>
<dbReference type="Ensembl" id="ENSCINT00000030268.1">
    <property type="protein sequence ID" value="ENSCINP00000033822.1"/>
    <property type="gene ID" value="ENSCING00000025179.1"/>
</dbReference>
<dbReference type="SMART" id="SM00365">
    <property type="entry name" value="LRR_SD22"/>
    <property type="match status" value="5"/>
</dbReference>
<reference evidence="3" key="4">
    <citation type="submission" date="2025-09" db="UniProtKB">
        <authorList>
            <consortium name="Ensembl"/>
        </authorList>
    </citation>
    <scope>IDENTIFICATION</scope>
</reference>
<evidence type="ECO:0000313" key="4">
    <source>
        <dbReference type="Proteomes" id="UP000008144"/>
    </source>
</evidence>
<dbReference type="PANTHER" id="PTHR45712:SF27">
    <property type="entry name" value="LRRNT DOMAIN-CONTAINING PROTEIN"/>
    <property type="match status" value="1"/>
</dbReference>
<dbReference type="Proteomes" id="UP000008144">
    <property type="component" value="Chromosome 6"/>
</dbReference>
<dbReference type="InterPro" id="IPR001611">
    <property type="entry name" value="Leu-rich_rpt"/>
</dbReference>
<dbReference type="SUPFAM" id="SSF52058">
    <property type="entry name" value="L domain-like"/>
    <property type="match status" value="1"/>
</dbReference>
<dbReference type="SMART" id="SM00369">
    <property type="entry name" value="LRR_TYP"/>
    <property type="match status" value="6"/>
</dbReference>
<dbReference type="GO" id="GO:0007155">
    <property type="term" value="P:cell adhesion"/>
    <property type="evidence" value="ECO:0007669"/>
    <property type="project" value="UniProtKB-KW"/>
</dbReference>
<dbReference type="PANTHER" id="PTHR45712">
    <property type="entry name" value="AGAP008170-PA"/>
    <property type="match status" value="1"/>
</dbReference>
<evidence type="ECO:0008006" key="5">
    <source>
        <dbReference type="Google" id="ProtNLM"/>
    </source>
</evidence>
<dbReference type="InterPro" id="IPR032675">
    <property type="entry name" value="LRR_dom_sf"/>
</dbReference>
<dbReference type="HOGENOM" id="CLU_000288_18_6_1"/>
<dbReference type="AlphaFoldDB" id="H2XVY8"/>
<dbReference type="InterPro" id="IPR003591">
    <property type="entry name" value="Leu-rich_rpt_typical-subtyp"/>
</dbReference>
<proteinExistence type="predicted"/>
<keyword evidence="1" id="KW-0433">Leucine-rich repeat</keyword>
<keyword evidence="2" id="KW-0677">Repeat</keyword>
<dbReference type="PROSITE" id="PS51450">
    <property type="entry name" value="LRR"/>
    <property type="match status" value="3"/>
</dbReference>
<dbReference type="Pfam" id="PF00560">
    <property type="entry name" value="LRR_1"/>
    <property type="match status" value="1"/>
</dbReference>